<reference evidence="2" key="1">
    <citation type="submission" date="2020-11" db="EMBL/GenBank/DDBJ databases">
        <authorList>
            <person name="Tran Van P."/>
        </authorList>
    </citation>
    <scope>NUCLEOTIDE SEQUENCE</scope>
</reference>
<dbReference type="AlphaFoldDB" id="A0A7R9DDU2"/>
<evidence type="ECO:0000313" key="2">
    <source>
        <dbReference type="EMBL" id="CAD7412800.1"/>
    </source>
</evidence>
<proteinExistence type="predicted"/>
<name>A0A7R9DDU2_TIMCR</name>
<protein>
    <submittedName>
        <fullName evidence="2">Uncharacterized protein</fullName>
    </submittedName>
</protein>
<evidence type="ECO:0000256" key="1">
    <source>
        <dbReference type="SAM" id="MobiDB-lite"/>
    </source>
</evidence>
<dbReference type="EMBL" id="OC323183">
    <property type="protein sequence ID" value="CAD7412800.1"/>
    <property type="molecule type" value="Genomic_DNA"/>
</dbReference>
<gene>
    <name evidence="2" type="ORF">TCEB3V08_LOCUS11521</name>
</gene>
<sequence length="347" mass="37656">MPTYYGLRIQKIGKVELKEVNLYLPGGRVENHSGKTTPSSPDRDSNLDLPVLKQSGSTRLAQTLEESSAREKHQFGLQPILEDKNTKLLGHPVQGLVTSSGGQEASHGGQHCSNVITHSHTSQLSHTGNHTVEDASFTLYLYATSGEKIEVRISAGAPDGCFVHMFSHYTSTQILMVAMTVSALLVVMCLVSPPLTIDATPEDVASTPDKVSTAHEHGSLSSFFRSVPEKVQELPHRIQEGFKELPGKIKEGFNGVPERIAEGFKAVPKRVQEAFDGAVNGAKDMDEGSVVEERGGYEREIEERGRKGSAMSQHCSDLGDEGKGVLCPNTTVTWGMKEGECYVPTLQ</sequence>
<accession>A0A7R9DDU2</accession>
<feature type="region of interest" description="Disordered" evidence="1">
    <location>
        <begin position="26"/>
        <end position="50"/>
    </location>
</feature>
<organism evidence="2">
    <name type="scientific">Timema cristinae</name>
    <name type="common">Walking stick</name>
    <dbReference type="NCBI Taxonomy" id="61476"/>
    <lineage>
        <taxon>Eukaryota</taxon>
        <taxon>Metazoa</taxon>
        <taxon>Ecdysozoa</taxon>
        <taxon>Arthropoda</taxon>
        <taxon>Hexapoda</taxon>
        <taxon>Insecta</taxon>
        <taxon>Pterygota</taxon>
        <taxon>Neoptera</taxon>
        <taxon>Polyneoptera</taxon>
        <taxon>Phasmatodea</taxon>
        <taxon>Timematodea</taxon>
        <taxon>Timematoidea</taxon>
        <taxon>Timematidae</taxon>
        <taxon>Timema</taxon>
    </lineage>
</organism>